<dbReference type="SUPFAM" id="SSF56436">
    <property type="entry name" value="C-type lectin-like"/>
    <property type="match status" value="1"/>
</dbReference>
<reference evidence="3" key="1">
    <citation type="submission" date="2012-11" db="EMBL/GenBank/DDBJ databases">
        <authorList>
            <person name="Lucero-Rivera Y.E."/>
            <person name="Tovar-Ramirez D."/>
        </authorList>
    </citation>
    <scope>NUCLEOTIDE SEQUENCE [LARGE SCALE GENOMIC DNA]</scope>
    <source>
        <strain evidence="3">Araruama</strain>
    </source>
</reference>
<dbReference type="Pfam" id="PF03781">
    <property type="entry name" value="FGE-sulfatase"/>
    <property type="match status" value="1"/>
</dbReference>
<dbReference type="AlphaFoldDB" id="A0A1V1P2F2"/>
<proteinExistence type="predicted"/>
<evidence type="ECO:0000259" key="1">
    <source>
        <dbReference type="Pfam" id="PF03781"/>
    </source>
</evidence>
<dbReference type="Gene3D" id="3.90.1580.10">
    <property type="entry name" value="paralog of FGE (formylglycine-generating enzyme)"/>
    <property type="match status" value="1"/>
</dbReference>
<gene>
    <name evidence="2" type="ORF">OMM_09919</name>
</gene>
<name>A0A1V1P2F2_9BACT</name>
<protein>
    <recommendedName>
        <fullName evidence="1">Sulfatase-modifying factor enzyme-like domain-containing protein</fullName>
    </recommendedName>
</protein>
<evidence type="ECO:0000313" key="2">
    <source>
        <dbReference type="EMBL" id="ETR69062.1"/>
    </source>
</evidence>
<dbReference type="Proteomes" id="UP000189670">
    <property type="component" value="Unassembled WGS sequence"/>
</dbReference>
<dbReference type="InterPro" id="IPR016187">
    <property type="entry name" value="CTDL_fold"/>
</dbReference>
<organism evidence="2 3">
    <name type="scientific">Candidatus Magnetoglobus multicellularis str. Araruama</name>
    <dbReference type="NCBI Taxonomy" id="890399"/>
    <lineage>
        <taxon>Bacteria</taxon>
        <taxon>Pseudomonadati</taxon>
        <taxon>Thermodesulfobacteriota</taxon>
        <taxon>Desulfobacteria</taxon>
        <taxon>Desulfobacterales</taxon>
        <taxon>Desulfobacteraceae</taxon>
        <taxon>Candidatus Magnetoglobus</taxon>
    </lineage>
</organism>
<sequence>MTFVLIKAGRFMMGSPSNEPERDRDENQHEVILTKDYYMQTTEVTQGQWKAVMGNNPSDFKACGDQCPVENVSWNDTGIYSKIKSNG</sequence>
<dbReference type="InterPro" id="IPR042095">
    <property type="entry name" value="SUMF_sf"/>
</dbReference>
<evidence type="ECO:0000313" key="3">
    <source>
        <dbReference type="Proteomes" id="UP000189670"/>
    </source>
</evidence>
<dbReference type="EMBL" id="ATBP01000749">
    <property type="protein sequence ID" value="ETR69062.1"/>
    <property type="molecule type" value="Genomic_DNA"/>
</dbReference>
<feature type="domain" description="Sulfatase-modifying factor enzyme-like" evidence="1">
    <location>
        <begin position="3"/>
        <end position="85"/>
    </location>
</feature>
<accession>A0A1V1P2F2</accession>
<comment type="caution">
    <text evidence="2">The sequence shown here is derived from an EMBL/GenBank/DDBJ whole genome shotgun (WGS) entry which is preliminary data.</text>
</comment>
<dbReference type="InterPro" id="IPR005532">
    <property type="entry name" value="SUMF_dom"/>
</dbReference>